<keyword evidence="3" id="KW-0808">Transferase</keyword>
<evidence type="ECO:0000256" key="7">
    <source>
        <dbReference type="ARBA" id="ARBA00022840"/>
    </source>
</evidence>
<evidence type="ECO:0000313" key="14">
    <source>
        <dbReference type="Proteomes" id="UP000636891"/>
    </source>
</evidence>
<dbReference type="SMART" id="SM00046">
    <property type="entry name" value="DAGKc"/>
    <property type="match status" value="1"/>
</dbReference>
<dbReference type="EMBL" id="JACOOK010000002">
    <property type="protein sequence ID" value="MBC5616515.1"/>
    <property type="molecule type" value="Genomic_DNA"/>
</dbReference>
<keyword evidence="14" id="KW-1185">Reference proteome</keyword>
<dbReference type="NCBIfam" id="TIGR00147">
    <property type="entry name" value="YegS/Rv2252/BmrU family lipid kinase"/>
    <property type="match status" value="1"/>
</dbReference>
<dbReference type="Gene3D" id="3.40.50.10330">
    <property type="entry name" value="Probable inorganic polyphosphate/atp-NAD kinase, domain 1"/>
    <property type="match status" value="1"/>
</dbReference>
<evidence type="ECO:0000256" key="3">
    <source>
        <dbReference type="ARBA" id="ARBA00022679"/>
    </source>
</evidence>
<keyword evidence="6 13" id="KW-0418">Kinase</keyword>
<dbReference type="PANTHER" id="PTHR12358:SF106">
    <property type="entry name" value="LIPID KINASE YEGS"/>
    <property type="match status" value="1"/>
</dbReference>
<dbReference type="PANTHER" id="PTHR12358">
    <property type="entry name" value="SPHINGOSINE KINASE"/>
    <property type="match status" value="1"/>
</dbReference>
<evidence type="ECO:0000256" key="4">
    <source>
        <dbReference type="ARBA" id="ARBA00022723"/>
    </source>
</evidence>
<evidence type="ECO:0000256" key="9">
    <source>
        <dbReference type="ARBA" id="ARBA00023098"/>
    </source>
</evidence>
<dbReference type="GO" id="GO:0016301">
    <property type="term" value="F:kinase activity"/>
    <property type="evidence" value="ECO:0007669"/>
    <property type="project" value="UniProtKB-KW"/>
</dbReference>
<keyword evidence="7" id="KW-0067">ATP-binding</keyword>
<dbReference type="InterPro" id="IPR016064">
    <property type="entry name" value="NAD/diacylglycerol_kinase_sf"/>
</dbReference>
<keyword evidence="2" id="KW-0444">Lipid biosynthesis</keyword>
<keyword evidence="10" id="KW-0594">Phospholipid biosynthesis</keyword>
<evidence type="ECO:0000256" key="1">
    <source>
        <dbReference type="ARBA" id="ARBA00001946"/>
    </source>
</evidence>
<keyword evidence="4" id="KW-0479">Metal-binding</keyword>
<dbReference type="RefSeq" id="WP_055203180.1">
    <property type="nucleotide sequence ID" value="NZ_JACOOK010000002.1"/>
</dbReference>
<feature type="domain" description="DAGKc" evidence="12">
    <location>
        <begin position="1"/>
        <end position="131"/>
    </location>
</feature>
<dbReference type="Proteomes" id="UP000636891">
    <property type="component" value="Unassembled WGS sequence"/>
</dbReference>
<dbReference type="InterPro" id="IPR005218">
    <property type="entry name" value="Diacylglycerol/lipid_kinase"/>
</dbReference>
<comment type="cofactor">
    <cofactor evidence="1">
        <name>Mg(2+)</name>
        <dbReference type="ChEBI" id="CHEBI:18420"/>
    </cofactor>
</comment>
<keyword evidence="5" id="KW-0547">Nucleotide-binding</keyword>
<evidence type="ECO:0000256" key="8">
    <source>
        <dbReference type="ARBA" id="ARBA00022842"/>
    </source>
</evidence>
<evidence type="ECO:0000256" key="10">
    <source>
        <dbReference type="ARBA" id="ARBA00023209"/>
    </source>
</evidence>
<dbReference type="PROSITE" id="PS50146">
    <property type="entry name" value="DAGK"/>
    <property type="match status" value="1"/>
</dbReference>
<evidence type="ECO:0000313" key="13">
    <source>
        <dbReference type="EMBL" id="MBC5616515.1"/>
    </source>
</evidence>
<dbReference type="InterPro" id="IPR050187">
    <property type="entry name" value="Lipid_Phosphate_FormReg"/>
</dbReference>
<gene>
    <name evidence="13" type="ORF">H8S08_05705</name>
</gene>
<dbReference type="Gene3D" id="2.60.200.40">
    <property type="match status" value="1"/>
</dbReference>
<evidence type="ECO:0000256" key="6">
    <source>
        <dbReference type="ARBA" id="ARBA00022777"/>
    </source>
</evidence>
<keyword evidence="11" id="KW-1208">Phospholipid metabolism</keyword>
<evidence type="ECO:0000256" key="2">
    <source>
        <dbReference type="ARBA" id="ARBA00022516"/>
    </source>
</evidence>
<keyword evidence="8" id="KW-0460">Magnesium</keyword>
<sequence>MQKVRFIYNPKSGETVISEWLDHIIEIYQGHGYTVVPYRLCFGDTEETDMFDGVDQSYHHALIAGGDGTVNYVVNVMKRRGLDVPVAVLPTGTANDFAHVLGVPSDLAKACRRILNGEIRTMDLGRANDEYFVNVFSCGLFTDVSQKTPTILKNTFGKLAYYFGGLGELPNFRKMHISIESAHGNYEGSSLIFFVFNGRTAGQMRFAYLSEPDDGLLDVIVIKGDSPIETIRTIFHFIKRNNGSYPPGVVYFKSDDVTLYSYSEESTDIDGQPGPRFPVHITCEAGALRVICPVADRRKKRSGK</sequence>
<evidence type="ECO:0000259" key="12">
    <source>
        <dbReference type="PROSITE" id="PS50146"/>
    </source>
</evidence>
<organism evidence="13 14">
    <name type="scientific">Alistipes hominis</name>
    <dbReference type="NCBI Taxonomy" id="2763015"/>
    <lineage>
        <taxon>Bacteria</taxon>
        <taxon>Pseudomonadati</taxon>
        <taxon>Bacteroidota</taxon>
        <taxon>Bacteroidia</taxon>
        <taxon>Bacteroidales</taxon>
        <taxon>Rikenellaceae</taxon>
        <taxon>Alistipes</taxon>
    </lineage>
</organism>
<reference evidence="13 14" key="1">
    <citation type="submission" date="2020-08" db="EMBL/GenBank/DDBJ databases">
        <title>Genome public.</title>
        <authorList>
            <person name="Liu C."/>
            <person name="Sun Q."/>
        </authorList>
    </citation>
    <scope>NUCLEOTIDE SEQUENCE [LARGE SCALE GENOMIC DNA]</scope>
    <source>
        <strain evidence="13 14">New-7</strain>
    </source>
</reference>
<dbReference type="NCBIfam" id="NF009605">
    <property type="entry name" value="PRK13059.1"/>
    <property type="match status" value="1"/>
</dbReference>
<dbReference type="InterPro" id="IPR001206">
    <property type="entry name" value="Diacylglycerol_kinase_cat_dom"/>
</dbReference>
<evidence type="ECO:0000256" key="11">
    <source>
        <dbReference type="ARBA" id="ARBA00023264"/>
    </source>
</evidence>
<comment type="caution">
    <text evidence="13">The sequence shown here is derived from an EMBL/GenBank/DDBJ whole genome shotgun (WGS) entry which is preliminary data.</text>
</comment>
<evidence type="ECO:0000256" key="5">
    <source>
        <dbReference type="ARBA" id="ARBA00022741"/>
    </source>
</evidence>
<protein>
    <submittedName>
        <fullName evidence="13">YegS/Rv2252/BmrU family lipid kinase</fullName>
    </submittedName>
</protein>
<dbReference type="Pfam" id="PF19279">
    <property type="entry name" value="YegS_C"/>
    <property type="match status" value="1"/>
</dbReference>
<dbReference type="InterPro" id="IPR017438">
    <property type="entry name" value="ATP-NAD_kinase_N"/>
</dbReference>
<keyword evidence="9" id="KW-0443">Lipid metabolism</keyword>
<proteinExistence type="predicted"/>
<dbReference type="SUPFAM" id="SSF111331">
    <property type="entry name" value="NAD kinase/diacylglycerol kinase-like"/>
    <property type="match status" value="1"/>
</dbReference>
<dbReference type="InterPro" id="IPR045540">
    <property type="entry name" value="YegS/DAGK_C"/>
</dbReference>
<dbReference type="Pfam" id="PF00781">
    <property type="entry name" value="DAGK_cat"/>
    <property type="match status" value="1"/>
</dbReference>
<accession>A0ABR7CMR6</accession>
<name>A0ABR7CMR6_9BACT</name>